<evidence type="ECO:0000313" key="2">
    <source>
        <dbReference type="Proteomes" id="UP000187283"/>
    </source>
</evidence>
<feature type="non-terminal residue" evidence="1">
    <location>
        <position position="1"/>
    </location>
</feature>
<dbReference type="OrthoDB" id="10455422at2759"/>
<sequence length="183" mass="21078">EEQILVEECFMDIDCASIRRNNSESTILEEPFEEIEWSVVPAGNPRNRDIHRCERYCLRCRHCPQELLWFMENIRVNAPHQLQGATRRFNCIETDRSGGPVGSDLLRQYYHPSIRKETRSEPGGCTEPLNGNDRMVTFEQDILSNGKEVREARRGPLCISNQQEDTKILHLIGRSRTAAHLGA</sequence>
<proteinExistence type="predicted"/>
<protein>
    <submittedName>
        <fullName evidence="1">Uncharacterized protein</fullName>
    </submittedName>
</protein>
<evidence type="ECO:0000313" key="1">
    <source>
        <dbReference type="EMBL" id="OMJ15306.1"/>
    </source>
</evidence>
<dbReference type="EMBL" id="LSSN01002719">
    <property type="protein sequence ID" value="OMJ15306.1"/>
    <property type="molecule type" value="Genomic_DNA"/>
</dbReference>
<name>A0A1R1XL24_9FUNG</name>
<dbReference type="Proteomes" id="UP000187283">
    <property type="component" value="Unassembled WGS sequence"/>
</dbReference>
<organism evidence="1 2">
    <name type="scientific">Smittium culicis</name>
    <dbReference type="NCBI Taxonomy" id="133412"/>
    <lineage>
        <taxon>Eukaryota</taxon>
        <taxon>Fungi</taxon>
        <taxon>Fungi incertae sedis</taxon>
        <taxon>Zoopagomycota</taxon>
        <taxon>Kickxellomycotina</taxon>
        <taxon>Harpellomycetes</taxon>
        <taxon>Harpellales</taxon>
        <taxon>Legeriomycetaceae</taxon>
        <taxon>Smittium</taxon>
    </lineage>
</organism>
<comment type="caution">
    <text evidence="1">The sequence shown here is derived from an EMBL/GenBank/DDBJ whole genome shotgun (WGS) entry which is preliminary data.</text>
</comment>
<keyword evidence="2" id="KW-1185">Reference proteome</keyword>
<gene>
    <name evidence="1" type="ORF">AYI70_g7362</name>
</gene>
<reference evidence="1 2" key="1">
    <citation type="submission" date="2017-01" db="EMBL/GenBank/DDBJ databases">
        <authorList>
            <person name="Mah S.A."/>
            <person name="Swanson W.J."/>
            <person name="Moy G.W."/>
            <person name="Vacquier V.D."/>
        </authorList>
    </citation>
    <scope>NUCLEOTIDE SEQUENCE [LARGE SCALE GENOMIC DNA]</scope>
    <source>
        <strain evidence="1 2">GSMNP</strain>
    </source>
</reference>
<accession>A0A1R1XL24</accession>
<dbReference type="AlphaFoldDB" id="A0A1R1XL24"/>